<dbReference type="EMBL" id="OBEJ01000010">
    <property type="protein sequence ID" value="SNZ18364.1"/>
    <property type="molecule type" value="Genomic_DNA"/>
</dbReference>
<reference evidence="1 2" key="1">
    <citation type="submission" date="2017-09" db="EMBL/GenBank/DDBJ databases">
        <authorList>
            <person name="Ehlers B."/>
            <person name="Leendertz F.H."/>
        </authorList>
    </citation>
    <scope>NUCLEOTIDE SEQUENCE [LARGE SCALE GENOMIC DNA]</scope>
    <source>
        <strain evidence="1 2">DSM 27208</strain>
    </source>
</reference>
<organism evidence="1 2">
    <name type="scientific">Natronoarchaeum philippinense</name>
    <dbReference type="NCBI Taxonomy" id="558529"/>
    <lineage>
        <taxon>Archaea</taxon>
        <taxon>Methanobacteriati</taxon>
        <taxon>Methanobacteriota</taxon>
        <taxon>Stenosarchaea group</taxon>
        <taxon>Halobacteria</taxon>
        <taxon>Halobacteriales</taxon>
        <taxon>Natronoarchaeaceae</taxon>
    </lineage>
</organism>
<protein>
    <submittedName>
        <fullName evidence="1">Uncharacterized protein</fullName>
    </submittedName>
</protein>
<dbReference type="RefSeq" id="WP_097010213.1">
    <property type="nucleotide sequence ID" value="NZ_OBEJ01000010.1"/>
</dbReference>
<dbReference type="AlphaFoldDB" id="A0A285P9G1"/>
<dbReference type="Proteomes" id="UP000219453">
    <property type="component" value="Unassembled WGS sequence"/>
</dbReference>
<proteinExistence type="predicted"/>
<evidence type="ECO:0000313" key="1">
    <source>
        <dbReference type="EMBL" id="SNZ18364.1"/>
    </source>
</evidence>
<evidence type="ECO:0000313" key="2">
    <source>
        <dbReference type="Proteomes" id="UP000219453"/>
    </source>
</evidence>
<keyword evidence="2" id="KW-1185">Reference proteome</keyword>
<sequence length="66" mass="7361">MSKTSTADVQDTETDDANTIEDDWTISRDLQGMALVLWLAGEQLDDPDPVRVAKWVSRLQAEGILE</sequence>
<gene>
    <name evidence="1" type="ORF">SAMN06269185_3347</name>
</gene>
<name>A0A285P9G1_NATPI</name>
<accession>A0A285P9G1</accession>